<proteinExistence type="predicted"/>
<dbReference type="EMBL" id="JAHESD010000090">
    <property type="protein sequence ID" value="MBT1706209.1"/>
    <property type="molecule type" value="Genomic_DNA"/>
</dbReference>
<comment type="caution">
    <text evidence="1">The sequence shown here is derived from an EMBL/GenBank/DDBJ whole genome shotgun (WGS) entry which is preliminary data.</text>
</comment>
<sequence>MGLGIYIKSELNTPVQFSAIQDYITEYTIGLFKDFLSFSNDETSLYATLHPCEEPVVFELKHNNLICSAKTNSVGPGYHAYLVELIEKLGAALDIPWNWNQEEGEEYYSDETDYYNHRDFKQLQSEMLKWLHALSKMFIEERDAEQLMLTMPLGYPRLQGKYFAISPMRIWTRELFEQIAKSKIEDLEWAAHEFFIWWNKKDDAYFYKNTAIALLNTECGWHYPADDKEERVLSNIDKCFERARQLHPQMDLPLEDWAAIKNLLNEEETDIPDTEFGYKKYVMTFDLAGKWMIDLPGNFYYTIDDNTEVYYDDERNIRNASYERNDDQSDEEFADTFFNNNDNEGTEFLTSETAIAGKAIIYYNIDKETEEEYWVLQGVKVKANQFVLSTICYPGEGDKQWAIETWNSIRR</sequence>
<gene>
    <name evidence="1" type="ORF">KK060_23175</name>
</gene>
<evidence type="ECO:0000313" key="2">
    <source>
        <dbReference type="Proteomes" id="UP000772618"/>
    </source>
</evidence>
<keyword evidence="2" id="KW-1185">Reference proteome</keyword>
<organism evidence="1 2">
    <name type="scientific">Chryseosolibacter indicus</name>
    <dbReference type="NCBI Taxonomy" id="2782351"/>
    <lineage>
        <taxon>Bacteria</taxon>
        <taxon>Pseudomonadati</taxon>
        <taxon>Bacteroidota</taxon>
        <taxon>Cytophagia</taxon>
        <taxon>Cytophagales</taxon>
        <taxon>Chryseotaleaceae</taxon>
        <taxon>Chryseosolibacter</taxon>
    </lineage>
</organism>
<dbReference type="RefSeq" id="WP_254157315.1">
    <property type="nucleotide sequence ID" value="NZ_JAHESD010000090.1"/>
</dbReference>
<dbReference type="Proteomes" id="UP000772618">
    <property type="component" value="Unassembled WGS sequence"/>
</dbReference>
<accession>A0ABS5VXS7</accession>
<reference evidence="1 2" key="1">
    <citation type="submission" date="2021-05" db="EMBL/GenBank/DDBJ databases">
        <title>A Polyphasic approach of four new species of the genus Ohtaekwangia: Ohtaekwangia histidinii sp. nov., Ohtaekwangia cretensis sp. nov., Ohtaekwangia indiensis sp. nov., Ohtaekwangia reichenbachii sp. nov. from diverse environment.</title>
        <authorList>
            <person name="Octaviana S."/>
        </authorList>
    </citation>
    <scope>NUCLEOTIDE SEQUENCE [LARGE SCALE GENOMIC DNA]</scope>
    <source>
        <strain evidence="1 2">PWU20</strain>
    </source>
</reference>
<protein>
    <submittedName>
        <fullName evidence="1">Uncharacterized protein</fullName>
    </submittedName>
</protein>
<evidence type="ECO:0000313" key="1">
    <source>
        <dbReference type="EMBL" id="MBT1706209.1"/>
    </source>
</evidence>
<name>A0ABS5VXS7_9BACT</name>